<dbReference type="EMBL" id="HBHY01014817">
    <property type="protein sequence ID" value="CAE0143754.1"/>
    <property type="molecule type" value="Transcribed_RNA"/>
</dbReference>
<organism evidence="7">
    <name type="scientific">Prasinoderma singulare</name>
    <dbReference type="NCBI Taxonomy" id="676789"/>
    <lineage>
        <taxon>Eukaryota</taxon>
        <taxon>Viridiplantae</taxon>
        <taxon>Prasinodermophyta</taxon>
        <taxon>Prasinodermophyceae</taxon>
        <taxon>Prasinodermales</taxon>
        <taxon>Prasinodermaceae</taxon>
        <taxon>Prasinoderma</taxon>
    </lineage>
</organism>
<protein>
    <submittedName>
        <fullName evidence="7">Uncharacterized protein</fullName>
    </submittedName>
</protein>
<dbReference type="Pfam" id="PF05255">
    <property type="entry name" value="UPF0220"/>
    <property type="match status" value="1"/>
</dbReference>
<dbReference type="InterPro" id="IPR007919">
    <property type="entry name" value="UPF0220"/>
</dbReference>
<dbReference type="GO" id="GO:0016020">
    <property type="term" value="C:membrane"/>
    <property type="evidence" value="ECO:0007669"/>
    <property type="project" value="UniProtKB-SubCell"/>
</dbReference>
<evidence type="ECO:0000256" key="2">
    <source>
        <dbReference type="ARBA" id="ARBA00005335"/>
    </source>
</evidence>
<evidence type="ECO:0000256" key="3">
    <source>
        <dbReference type="ARBA" id="ARBA00022692"/>
    </source>
</evidence>
<gene>
    <name evidence="7" type="ORF">PSIN1315_LOCUS9527</name>
</gene>
<reference evidence="7" key="1">
    <citation type="submission" date="2021-01" db="EMBL/GenBank/DDBJ databases">
        <authorList>
            <person name="Corre E."/>
            <person name="Pelletier E."/>
            <person name="Niang G."/>
            <person name="Scheremetjew M."/>
            <person name="Finn R."/>
            <person name="Kale V."/>
            <person name="Holt S."/>
            <person name="Cochrane G."/>
            <person name="Meng A."/>
            <person name="Brown T."/>
            <person name="Cohen L."/>
        </authorList>
    </citation>
    <scope>NUCLEOTIDE SEQUENCE</scope>
    <source>
        <strain evidence="7">RCC927</strain>
    </source>
</reference>
<dbReference type="AlphaFoldDB" id="A0A7S3BV71"/>
<evidence type="ECO:0000256" key="4">
    <source>
        <dbReference type="ARBA" id="ARBA00022989"/>
    </source>
</evidence>
<comment type="subcellular location">
    <subcellularLocation>
        <location evidence="1">Membrane</location>
        <topology evidence="1">Multi-pass membrane protein</topology>
    </subcellularLocation>
</comment>
<name>A0A7S3BV71_9VIRI</name>
<feature type="transmembrane region" description="Helical" evidence="6">
    <location>
        <begin position="122"/>
        <end position="143"/>
    </location>
</feature>
<feature type="transmembrane region" description="Helical" evidence="6">
    <location>
        <begin position="50"/>
        <end position="70"/>
    </location>
</feature>
<evidence type="ECO:0000256" key="1">
    <source>
        <dbReference type="ARBA" id="ARBA00004141"/>
    </source>
</evidence>
<sequence length="157" mass="16895">MPCIYALAEWWHSSGRDAARRQGPVTAGALFAAGWSLFIDACLMHGKLSFLHWLGGVLATLSALFLNLVSRHDLAGSADFYGDGGQKRIRAYLLCVYVISFAALAVSVGVLVHDGKDDGNDLWPGIATVLQTTLILASGMVFFNTQNTEADNDGFLM</sequence>
<dbReference type="PANTHER" id="PTHR13180">
    <property type="entry name" value="SMALL MEMBRANE PROTEIN-RELATED"/>
    <property type="match status" value="1"/>
</dbReference>
<accession>A0A7S3BV71</accession>
<evidence type="ECO:0000256" key="5">
    <source>
        <dbReference type="ARBA" id="ARBA00023136"/>
    </source>
</evidence>
<proteinExistence type="inferred from homology"/>
<evidence type="ECO:0000256" key="6">
    <source>
        <dbReference type="SAM" id="Phobius"/>
    </source>
</evidence>
<keyword evidence="3 6" id="KW-0812">Transmembrane</keyword>
<evidence type="ECO:0000313" key="7">
    <source>
        <dbReference type="EMBL" id="CAE0143754.1"/>
    </source>
</evidence>
<keyword evidence="5 6" id="KW-0472">Membrane</keyword>
<comment type="similarity">
    <text evidence="2">Belongs to the UPF0220 family.</text>
</comment>
<keyword evidence="4 6" id="KW-1133">Transmembrane helix</keyword>
<feature type="transmembrane region" description="Helical" evidence="6">
    <location>
        <begin position="91"/>
        <end position="110"/>
    </location>
</feature>